<evidence type="ECO:0000313" key="4">
    <source>
        <dbReference type="Proteomes" id="UP000653454"/>
    </source>
</evidence>
<organism evidence="3 4">
    <name type="scientific">Plutella xylostella</name>
    <name type="common">Diamondback moth</name>
    <name type="synonym">Plutella maculipennis</name>
    <dbReference type="NCBI Taxonomy" id="51655"/>
    <lineage>
        <taxon>Eukaryota</taxon>
        <taxon>Metazoa</taxon>
        <taxon>Ecdysozoa</taxon>
        <taxon>Arthropoda</taxon>
        <taxon>Hexapoda</taxon>
        <taxon>Insecta</taxon>
        <taxon>Pterygota</taxon>
        <taxon>Neoptera</taxon>
        <taxon>Endopterygota</taxon>
        <taxon>Lepidoptera</taxon>
        <taxon>Glossata</taxon>
        <taxon>Ditrysia</taxon>
        <taxon>Yponomeutoidea</taxon>
        <taxon>Plutellidae</taxon>
        <taxon>Plutella</taxon>
    </lineage>
</organism>
<reference evidence="3" key="1">
    <citation type="submission" date="2020-11" db="EMBL/GenBank/DDBJ databases">
        <authorList>
            <person name="Whiteford S."/>
        </authorList>
    </citation>
    <scope>NUCLEOTIDE SEQUENCE</scope>
</reference>
<evidence type="ECO:0000256" key="1">
    <source>
        <dbReference type="SAM" id="MobiDB-lite"/>
    </source>
</evidence>
<evidence type="ECO:0000259" key="2">
    <source>
        <dbReference type="PROSITE" id="PS51827"/>
    </source>
</evidence>
<keyword evidence="4" id="KW-1185">Reference proteome</keyword>
<accession>A0A8S4G8Z6</accession>
<dbReference type="Pfam" id="PF11952">
    <property type="entry name" value="XTBD"/>
    <property type="match status" value="1"/>
</dbReference>
<feature type="compositionally biased region" description="Basic and acidic residues" evidence="1">
    <location>
        <begin position="262"/>
        <end position="272"/>
    </location>
</feature>
<gene>
    <name evidence="3" type="ORF">PLXY2_LOCUS14374</name>
</gene>
<name>A0A8S4G8Z6_PLUXY</name>
<feature type="region of interest" description="Disordered" evidence="1">
    <location>
        <begin position="242"/>
        <end position="272"/>
    </location>
</feature>
<proteinExistence type="predicted"/>
<feature type="domain" description="XRN2-binding (XTBD)" evidence="2">
    <location>
        <begin position="87"/>
        <end position="170"/>
    </location>
</feature>
<evidence type="ECO:0000313" key="3">
    <source>
        <dbReference type="EMBL" id="CAG9136117.1"/>
    </source>
</evidence>
<sequence length="664" mass="77398">MAGPLWPLWRGPGPVLPSRFLREAPATDPARRCLPMMTVPTQTGRTVARVARTTASAALRPVPARFRHVREVYFGEEVLDMKPELDIDSLRTEHESDEQWAVRRSFMEEHKDKFSEAELVTLAQLFTNIEFLGCRYMMGIMEDMHILGKKIIENRQRTCEDLRNSHWSKEYPYLLPSAELTWITLDVYCLKHKTSKSCGVTKVQKAENIDNSDQVKTSDEKTKNFAQVVNNCRNNANINKLINSRNGTGSENKRKKVIKASKKPEDDRNKPLVETRPKSFFDYTNFNVKRINRSIYEKNKPSDTEDGFVNIFKEKKQTKYPARKLHTYLTDYSHFVVCKENGEKIVDNDMPAIMDKIHERLDDLDIAQGDFTYIGMVDEFTGVYFSIRSADITDKLLEEVFTGNGSTFVFKQYRKVMSALLIPDEQKYNSVNVLKWLKYQNDYMGIKFTSWKILNEYTFDSFKRVSVIIPMNDAIALHKYNYKLNYLDTKIRVIIYPKSKRKLESDQMKKAMDKIDEGTNNLVLESKRNGKSGDNTVRKDRKTEDACCSKYESTTKDEEVNHTTQDTSSDNVHVEDEFDFESNERVILSLADETKFRPYPLFFIKKENSEEDLDFGEWKYVFMDNFFREKLILSMAKADALKLKRREATLTYYGVKVKAKFPDH</sequence>
<dbReference type="AlphaFoldDB" id="A0A8S4G8Z6"/>
<dbReference type="PANTHER" id="PTHR48430">
    <property type="entry name" value="PARTNER OF XRN-2 PROTEIN 1"/>
    <property type="match status" value="1"/>
</dbReference>
<dbReference type="EMBL" id="CAJHNJ030000125">
    <property type="protein sequence ID" value="CAG9136117.1"/>
    <property type="molecule type" value="Genomic_DNA"/>
</dbReference>
<protein>
    <submittedName>
        <fullName evidence="3">(diamondback moth) hypothetical protein</fullName>
    </submittedName>
</protein>
<comment type="caution">
    <text evidence="3">The sequence shown here is derived from an EMBL/GenBank/DDBJ whole genome shotgun (WGS) entry which is preliminary data.</text>
</comment>
<dbReference type="PROSITE" id="PS51827">
    <property type="entry name" value="XTBD"/>
    <property type="match status" value="1"/>
</dbReference>
<dbReference type="Proteomes" id="UP000653454">
    <property type="component" value="Unassembled WGS sequence"/>
</dbReference>
<dbReference type="InterPro" id="IPR021859">
    <property type="entry name" value="XTBD"/>
</dbReference>
<dbReference type="PANTHER" id="PTHR48430:SF1">
    <property type="entry name" value="PARTNER OF XRN-2 PROTEIN 1"/>
    <property type="match status" value="1"/>
</dbReference>